<keyword evidence="6" id="KW-0464">Manganese</keyword>
<keyword evidence="3" id="KW-0547">Nucleotide-binding</keyword>
<evidence type="ECO:0000256" key="2">
    <source>
        <dbReference type="ARBA" id="ARBA00022723"/>
    </source>
</evidence>
<dbReference type="GO" id="GO:0006164">
    <property type="term" value="P:purine nucleotide biosynthetic process"/>
    <property type="evidence" value="ECO:0007669"/>
    <property type="project" value="UniProtKB-KW"/>
</dbReference>
<evidence type="ECO:0000259" key="7">
    <source>
        <dbReference type="Pfam" id="PF02844"/>
    </source>
</evidence>
<dbReference type="GO" id="GO:0005524">
    <property type="term" value="F:ATP binding"/>
    <property type="evidence" value="ECO:0007669"/>
    <property type="project" value="UniProtKB-KW"/>
</dbReference>
<dbReference type="InterPro" id="IPR000115">
    <property type="entry name" value="PRibGlycinamide_synth"/>
</dbReference>
<dbReference type="SUPFAM" id="SSF52440">
    <property type="entry name" value="PreATP-grasp domain"/>
    <property type="match status" value="1"/>
</dbReference>
<sequence length="93" mass="10282">MNLAVLGSGGREHAICYKLKQSSKIKKLFCIPGNAGTQKIAKNIKADISNFDKLYQVIKKNKIELVIVGPEQPLVDGIVDFLNKKKVRVFGPD</sequence>
<keyword evidence="2" id="KW-0479">Metal-binding</keyword>
<accession>A0A382ZA77</accession>
<evidence type="ECO:0000256" key="1">
    <source>
        <dbReference type="ARBA" id="ARBA00022598"/>
    </source>
</evidence>
<keyword evidence="1" id="KW-0436">Ligase</keyword>
<dbReference type="Pfam" id="PF02844">
    <property type="entry name" value="GARS_N"/>
    <property type="match status" value="1"/>
</dbReference>
<feature type="domain" description="Phosphoribosylglycinamide synthetase N-terminal" evidence="7">
    <location>
        <begin position="1"/>
        <end position="93"/>
    </location>
</feature>
<dbReference type="FunFam" id="3.40.50.20:FF:000006">
    <property type="entry name" value="Phosphoribosylamine--glycine ligase, chloroplastic"/>
    <property type="match status" value="1"/>
</dbReference>
<dbReference type="GO" id="GO:0046872">
    <property type="term" value="F:metal ion binding"/>
    <property type="evidence" value="ECO:0007669"/>
    <property type="project" value="UniProtKB-KW"/>
</dbReference>
<dbReference type="GO" id="GO:0004637">
    <property type="term" value="F:phosphoribosylamine-glycine ligase activity"/>
    <property type="evidence" value="ECO:0007669"/>
    <property type="project" value="InterPro"/>
</dbReference>
<organism evidence="8">
    <name type="scientific">marine metagenome</name>
    <dbReference type="NCBI Taxonomy" id="408172"/>
    <lineage>
        <taxon>unclassified sequences</taxon>
        <taxon>metagenomes</taxon>
        <taxon>ecological metagenomes</taxon>
    </lineage>
</organism>
<evidence type="ECO:0000256" key="6">
    <source>
        <dbReference type="ARBA" id="ARBA00023211"/>
    </source>
</evidence>
<dbReference type="AlphaFoldDB" id="A0A382ZA77"/>
<dbReference type="PANTHER" id="PTHR43472:SF1">
    <property type="entry name" value="PHOSPHORIBOSYLAMINE--GLYCINE LIGASE, CHLOROPLASTIC"/>
    <property type="match status" value="1"/>
</dbReference>
<dbReference type="InterPro" id="IPR016185">
    <property type="entry name" value="PreATP-grasp_dom_sf"/>
</dbReference>
<keyword evidence="5" id="KW-0067">ATP-binding</keyword>
<reference evidence="8" key="1">
    <citation type="submission" date="2018-05" db="EMBL/GenBank/DDBJ databases">
        <authorList>
            <person name="Lanie J.A."/>
            <person name="Ng W.-L."/>
            <person name="Kazmierczak K.M."/>
            <person name="Andrzejewski T.M."/>
            <person name="Davidsen T.M."/>
            <person name="Wayne K.J."/>
            <person name="Tettelin H."/>
            <person name="Glass J.I."/>
            <person name="Rusch D."/>
            <person name="Podicherti R."/>
            <person name="Tsui H.-C.T."/>
            <person name="Winkler M.E."/>
        </authorList>
    </citation>
    <scope>NUCLEOTIDE SEQUENCE</scope>
</reference>
<protein>
    <recommendedName>
        <fullName evidence="7">Phosphoribosylglycinamide synthetase N-terminal domain-containing protein</fullName>
    </recommendedName>
</protein>
<name>A0A382ZA77_9ZZZZ</name>
<proteinExistence type="predicted"/>
<keyword evidence="4" id="KW-0658">Purine biosynthesis</keyword>
<dbReference type="EMBL" id="UINC01182280">
    <property type="protein sequence ID" value="SVD92404.1"/>
    <property type="molecule type" value="Genomic_DNA"/>
</dbReference>
<evidence type="ECO:0000313" key="8">
    <source>
        <dbReference type="EMBL" id="SVD92404.1"/>
    </source>
</evidence>
<gene>
    <name evidence="8" type="ORF">METZ01_LOCUS445258</name>
</gene>
<evidence type="ECO:0000256" key="3">
    <source>
        <dbReference type="ARBA" id="ARBA00022741"/>
    </source>
</evidence>
<dbReference type="PANTHER" id="PTHR43472">
    <property type="entry name" value="PHOSPHORIBOSYLAMINE--GLYCINE LIGASE"/>
    <property type="match status" value="1"/>
</dbReference>
<evidence type="ECO:0000256" key="5">
    <source>
        <dbReference type="ARBA" id="ARBA00022840"/>
    </source>
</evidence>
<feature type="non-terminal residue" evidence="8">
    <location>
        <position position="93"/>
    </location>
</feature>
<dbReference type="GO" id="GO:0009113">
    <property type="term" value="P:purine nucleobase biosynthetic process"/>
    <property type="evidence" value="ECO:0007669"/>
    <property type="project" value="InterPro"/>
</dbReference>
<dbReference type="Gene3D" id="3.40.50.20">
    <property type="match status" value="1"/>
</dbReference>
<evidence type="ECO:0000256" key="4">
    <source>
        <dbReference type="ARBA" id="ARBA00022755"/>
    </source>
</evidence>
<dbReference type="InterPro" id="IPR020562">
    <property type="entry name" value="PRibGlycinamide_synth_N"/>
</dbReference>